<dbReference type="Gene3D" id="2.60.40.1360">
    <property type="match status" value="1"/>
</dbReference>
<dbReference type="InterPro" id="IPR050843">
    <property type="entry name" value="Glycosyl_Hydrlase_38"/>
</dbReference>
<dbReference type="Pfam" id="PF01074">
    <property type="entry name" value="Glyco_hydro_38N"/>
    <property type="match status" value="1"/>
</dbReference>
<evidence type="ECO:0000256" key="8">
    <source>
        <dbReference type="ARBA" id="ARBA00023180"/>
    </source>
</evidence>
<dbReference type="Pfam" id="PF07748">
    <property type="entry name" value="Glyco_hydro_38C"/>
    <property type="match status" value="1"/>
</dbReference>
<dbReference type="SUPFAM" id="SSF88713">
    <property type="entry name" value="Glycoside hydrolase/deacetylase"/>
    <property type="match status" value="1"/>
</dbReference>
<dbReference type="Gene3D" id="2.70.98.30">
    <property type="entry name" value="Golgi alpha-mannosidase II, domain 4"/>
    <property type="match status" value="1"/>
</dbReference>
<organism evidence="12">
    <name type="scientific">Tetraselmis sp. GSL018</name>
    <dbReference type="NCBI Taxonomy" id="582737"/>
    <lineage>
        <taxon>Eukaryota</taxon>
        <taxon>Viridiplantae</taxon>
        <taxon>Chlorophyta</taxon>
        <taxon>core chlorophytes</taxon>
        <taxon>Chlorodendrophyceae</taxon>
        <taxon>Chlorodendrales</taxon>
        <taxon>Chlorodendraceae</taxon>
        <taxon>Tetraselmis</taxon>
    </lineage>
</organism>
<dbReference type="FunFam" id="1.20.1270.50:FF:000002">
    <property type="entry name" value="Alpha-mannosidase"/>
    <property type="match status" value="1"/>
</dbReference>
<dbReference type="GO" id="GO:0006013">
    <property type="term" value="P:mannose metabolic process"/>
    <property type="evidence" value="ECO:0007669"/>
    <property type="project" value="InterPro"/>
</dbReference>
<dbReference type="FunFam" id="3.20.110.10:FF:000001">
    <property type="entry name" value="Alpha-mannosidase"/>
    <property type="match status" value="1"/>
</dbReference>
<evidence type="ECO:0000256" key="4">
    <source>
        <dbReference type="ARBA" id="ARBA00022723"/>
    </source>
</evidence>
<dbReference type="SMART" id="SM00872">
    <property type="entry name" value="Alpha-mann_mid"/>
    <property type="match status" value="1"/>
</dbReference>
<keyword evidence="8" id="KW-0325">Glycoprotein</keyword>
<dbReference type="AlphaFoldDB" id="A0A061RHK3"/>
<proteinExistence type="inferred from homology"/>
<dbReference type="EC" id="3.2.1.-" evidence="10"/>
<gene>
    <name evidence="12" type="primary">LAMAN</name>
    <name evidence="12" type="ORF">TSPGSL018_1869</name>
</gene>
<dbReference type="Pfam" id="PF09261">
    <property type="entry name" value="Alpha-mann_mid"/>
    <property type="match status" value="1"/>
</dbReference>
<evidence type="ECO:0000256" key="10">
    <source>
        <dbReference type="RuleBase" id="RU361199"/>
    </source>
</evidence>
<dbReference type="InterPro" id="IPR000602">
    <property type="entry name" value="Glyco_hydro_38_N"/>
</dbReference>
<dbReference type="InterPro" id="IPR011330">
    <property type="entry name" value="Glyco_hydro/deAcase_b/a-brl"/>
</dbReference>
<dbReference type="InterPro" id="IPR011682">
    <property type="entry name" value="Glyco_hydro_38_C"/>
</dbReference>
<dbReference type="InterPro" id="IPR011013">
    <property type="entry name" value="Gal_mutarotase_sf_dom"/>
</dbReference>
<evidence type="ECO:0000259" key="11">
    <source>
        <dbReference type="SMART" id="SM00872"/>
    </source>
</evidence>
<evidence type="ECO:0000256" key="1">
    <source>
        <dbReference type="ARBA" id="ARBA00000365"/>
    </source>
</evidence>
<evidence type="ECO:0000256" key="6">
    <source>
        <dbReference type="ARBA" id="ARBA00022833"/>
    </source>
</evidence>
<dbReference type="EMBL" id="GBEZ01014630">
    <property type="protein sequence ID" value="JAC71458.1"/>
    <property type="molecule type" value="Transcribed_RNA"/>
</dbReference>
<evidence type="ECO:0000256" key="3">
    <source>
        <dbReference type="ARBA" id="ARBA00012752"/>
    </source>
</evidence>
<dbReference type="SUPFAM" id="SSF74650">
    <property type="entry name" value="Galactose mutarotase-like"/>
    <property type="match status" value="1"/>
</dbReference>
<keyword evidence="9 10" id="KW-0326">Glycosidase</keyword>
<reference evidence="12" key="1">
    <citation type="submission" date="2014-05" db="EMBL/GenBank/DDBJ databases">
        <title>The transcriptome of the halophilic microalga Tetraselmis sp. GSL018 isolated from the Great Salt Lake, Utah.</title>
        <authorList>
            <person name="Jinkerson R.E."/>
            <person name="D'Adamo S."/>
            <person name="Posewitz M.C."/>
        </authorList>
    </citation>
    <scope>NUCLEOTIDE SEQUENCE</scope>
    <source>
        <strain evidence="12">GSL018</strain>
    </source>
</reference>
<evidence type="ECO:0000256" key="5">
    <source>
        <dbReference type="ARBA" id="ARBA00022801"/>
    </source>
</evidence>
<dbReference type="SUPFAM" id="SSF88688">
    <property type="entry name" value="Families 57/38 glycoside transferase middle domain"/>
    <property type="match status" value="1"/>
</dbReference>
<dbReference type="InterPro" id="IPR015341">
    <property type="entry name" value="Glyco_hydro_38_cen"/>
</dbReference>
<dbReference type="PANTHER" id="PTHR11607">
    <property type="entry name" value="ALPHA-MANNOSIDASE"/>
    <property type="match status" value="1"/>
</dbReference>
<evidence type="ECO:0000256" key="2">
    <source>
        <dbReference type="ARBA" id="ARBA00009792"/>
    </source>
</evidence>
<keyword evidence="6 10" id="KW-0862">Zinc</keyword>
<evidence type="ECO:0000256" key="7">
    <source>
        <dbReference type="ARBA" id="ARBA00023157"/>
    </source>
</evidence>
<accession>A0A061RHK3</accession>
<feature type="domain" description="Glycoside hydrolase family 38 central" evidence="11">
    <location>
        <begin position="359"/>
        <end position="433"/>
    </location>
</feature>
<dbReference type="InterPro" id="IPR028995">
    <property type="entry name" value="Glyco_hydro_57/38_cen_sf"/>
</dbReference>
<dbReference type="FunFam" id="1.20.1270.50:FF:000003">
    <property type="entry name" value="Alpha-mannosidase"/>
    <property type="match status" value="1"/>
</dbReference>
<dbReference type="Gene3D" id="2.60.40.1180">
    <property type="entry name" value="Golgi alpha-mannosidase II"/>
    <property type="match status" value="1"/>
</dbReference>
<keyword evidence="4 10" id="KW-0479">Metal-binding</keyword>
<feature type="chain" id="PRO_5029999947" description="Alpha-mannosidase" evidence="10">
    <location>
        <begin position="21"/>
        <end position="1043"/>
    </location>
</feature>
<dbReference type="InterPro" id="IPR037094">
    <property type="entry name" value="Glyco_hydro_38_cen_sf"/>
</dbReference>
<protein>
    <recommendedName>
        <fullName evidence="3 10">Alpha-mannosidase</fullName>
        <ecNumber evidence="10">3.2.1.-</ecNumber>
    </recommendedName>
</protein>
<keyword evidence="7" id="KW-1015">Disulfide bond</keyword>
<evidence type="ECO:0000256" key="9">
    <source>
        <dbReference type="ARBA" id="ARBA00023295"/>
    </source>
</evidence>
<keyword evidence="10" id="KW-0732">Signal</keyword>
<dbReference type="GO" id="GO:0004559">
    <property type="term" value="F:alpha-mannosidase activity"/>
    <property type="evidence" value="ECO:0007669"/>
    <property type="project" value="UniProtKB-EC"/>
</dbReference>
<dbReference type="InterPro" id="IPR013780">
    <property type="entry name" value="Glyco_hydro_b"/>
</dbReference>
<dbReference type="CDD" id="cd10810">
    <property type="entry name" value="GH38N_AMII_LAM_like"/>
    <property type="match status" value="1"/>
</dbReference>
<sequence>MFKFKTLQCCQVLLIFAVESYRLDVRKENPAGQNTINVHLIPHTHDDAGWLKTVDQYYWGSNNSIQVAGVQYILDSVVSSLQLNRHRRFVYGEVAFFSRWWRNQDNEVRELVKQLVRNGQLQFVNGGYVQHDEAAAHYVGMIDQVTLGHRWLYRELGLLPPRVGWQIDPFGHSRTHSSLFSSGSDMEALFFGRIDKQDLSFRKRTKELEMLWMAGESFTDDGDCFTGVFYSGNYGAPEGFNWDHGSWDPPMQDDPRLEGYNVEERLKAFADQVDKIAAMHRGDDIMLTMGMDFQYMNANHNFKNMDKLIHHMNSHPEYSKRYRVFYSTPEDYVAAKHAYNMSWPRKRGDFFPYSDCDHCFWAGYFTSKPASKRYARAASSYLQAARQLEAAVGRGSSGATTDALEEAVSLMQHHDAITGTAKKHVVNDYHKRLAAGWAEARQVVASAAAQLIPAGLCAAQAVASRGVLQASARASRRMGADAPPPRAQVLGECPLINSSICELSVRRTDAGGAGFDVAMYNPLGRARTARIRVPIGSAESVAVTDERGRAVKAQIVPLPRETLRLQDQETAQGRAIREVAFQAELRPLAFAVFTVRPASPADPDAAAPSTVRRVADNGSGAVRLDNGRLVLELDARRGTVARLENTAEGLGTALTHGLLWYRSSSGDEEEDPGQASGAYIFRPDAVFNVSETGSIDLEIIDGPVVQEARQRHSSWASVTHRLWRGWHHMEAEWTVGPIPTSDGFGREVVSRWGTELSTDGRFWTDANGREMMPRDLDKRETWTLDVKEPVAGNFYPVTSAAFVRDLAKPAEFYVLTDRAQAATSLSSGQLEFMIHRRTTTDDRRGVGEPLDETTCDCHDCDCPVRVGLTVRGTHILGLEHPQRSSAARRSAQQDLNDPPLMVFAEAGALSSPSSPATPWAGALPSNVHLLTLLETERGALLLRLAHLYEAGEAGSLGSPACVDIGELLGDSVSAVRELSLTGTPRRDPQARRRFGSRRLSPVNATEAEIECSGKRWPEVLMPMQIRTWEVRLGGANQDIAASR</sequence>
<dbReference type="Gene3D" id="3.20.110.10">
    <property type="entry name" value="Glycoside hydrolase 38, N terminal domain"/>
    <property type="match status" value="1"/>
</dbReference>
<dbReference type="InterPro" id="IPR027291">
    <property type="entry name" value="Glyco_hydro_38_N_sf"/>
</dbReference>
<comment type="similarity">
    <text evidence="2 10">Belongs to the glycosyl hydrolase 38 family.</text>
</comment>
<dbReference type="GO" id="GO:0046872">
    <property type="term" value="F:metal ion binding"/>
    <property type="evidence" value="ECO:0007669"/>
    <property type="project" value="UniProtKB-KW"/>
</dbReference>
<feature type="signal peptide" evidence="10">
    <location>
        <begin position="1"/>
        <end position="20"/>
    </location>
</feature>
<comment type="catalytic activity">
    <reaction evidence="1">
        <text>Hydrolysis of terminal, non-reducing alpha-D-mannose residues in alpha-D-mannosides.</text>
        <dbReference type="EC" id="3.2.1.24"/>
    </reaction>
</comment>
<comment type="cofactor">
    <cofactor evidence="10">
        <name>Zn(2+)</name>
        <dbReference type="ChEBI" id="CHEBI:29105"/>
    </cofactor>
    <text evidence="10">Binds 1 zinc ion per subunit.</text>
</comment>
<dbReference type="Gene3D" id="1.20.1270.50">
    <property type="entry name" value="Glycoside hydrolase family 38, central domain"/>
    <property type="match status" value="2"/>
</dbReference>
<dbReference type="GO" id="GO:0030246">
    <property type="term" value="F:carbohydrate binding"/>
    <property type="evidence" value="ECO:0007669"/>
    <property type="project" value="InterPro"/>
</dbReference>
<dbReference type="PANTHER" id="PTHR11607:SF3">
    <property type="entry name" value="LYSOSOMAL ALPHA-MANNOSIDASE"/>
    <property type="match status" value="1"/>
</dbReference>
<name>A0A061RHK3_9CHLO</name>
<keyword evidence="5 10" id="KW-0378">Hydrolase</keyword>
<evidence type="ECO:0000313" key="12">
    <source>
        <dbReference type="EMBL" id="JAC71458.1"/>
    </source>
</evidence>